<keyword evidence="4 14" id="KW-0808">Transferase</keyword>
<dbReference type="InterPro" id="IPR029044">
    <property type="entry name" value="Nucleotide-diphossugar_trans"/>
</dbReference>
<keyword evidence="11 14" id="KW-0961">Cell wall biogenesis/degradation</keyword>
<keyword evidence="10" id="KW-0325">Glycoprotein</keyword>
<keyword evidence="8 14" id="KW-0333">Golgi apparatus</keyword>
<dbReference type="Proteomes" id="UP001443914">
    <property type="component" value="Unassembled WGS sequence"/>
</dbReference>
<keyword evidence="6 14" id="KW-0735">Signal-anchor</keyword>
<keyword evidence="12" id="KW-0464">Manganese</keyword>
<feature type="binding site" evidence="12">
    <location>
        <position position="306"/>
    </location>
    <ligand>
        <name>Mn(2+)</name>
        <dbReference type="ChEBI" id="CHEBI:29035"/>
    </ligand>
</feature>
<evidence type="ECO:0000256" key="3">
    <source>
        <dbReference type="ARBA" id="ARBA00022676"/>
    </source>
</evidence>
<dbReference type="CDD" id="cd00218">
    <property type="entry name" value="GlcAT-I"/>
    <property type="match status" value="1"/>
</dbReference>
<evidence type="ECO:0000256" key="5">
    <source>
        <dbReference type="ARBA" id="ARBA00022692"/>
    </source>
</evidence>
<evidence type="ECO:0000256" key="9">
    <source>
        <dbReference type="ARBA" id="ARBA00023136"/>
    </source>
</evidence>
<comment type="cofactor">
    <cofactor evidence="12">
        <name>Mn(2+)</name>
        <dbReference type="ChEBI" id="CHEBI:29035"/>
    </cofactor>
</comment>
<sequence>MASIRRTLSPVARPVARSNGDACSAASPLSKSSSSAQNPLQPGGLSYSYYNSLEYALYRVHSFILGFFSHRSSRPLERSKPKGQVWKRALLHFLVFFMVGVFIGLTPFASMEFPGRLVPNQRTFFFDMIPSAVKYESTSLATKNDSPVVRIHLESNTFIGETRKNSDVENSTLQELHLGSKEQKIMISSEVLTVKSVSENPPLEIHKLLIVVTPTYTRPFQAYYLNRLAQTLKLVPSPLVWIVVEMTSQSMETADILRKTGVMYRHLICSKNLTDIKDRAVHQRNVALTHIETHRLDGIVYFADDDNVYSVDLFAQIRQIRRFGTWIVARLLPTLKGTVLEGPVCNGSEIIGWKTRALYRRFHADISGFAFNSTILWDPKRWNRHFLEPVRQVDNVRKSFLVSAFIEQVVEDESQMEGFVGMCSTIMVWHLPLESSSASYPRQWLLSRNMEKHLPTEVL</sequence>
<evidence type="ECO:0000256" key="7">
    <source>
        <dbReference type="ARBA" id="ARBA00022989"/>
    </source>
</evidence>
<organism evidence="16 17">
    <name type="scientific">Saponaria officinalis</name>
    <name type="common">Common soapwort</name>
    <name type="synonym">Lychnis saponaria</name>
    <dbReference type="NCBI Taxonomy" id="3572"/>
    <lineage>
        <taxon>Eukaryota</taxon>
        <taxon>Viridiplantae</taxon>
        <taxon>Streptophyta</taxon>
        <taxon>Embryophyta</taxon>
        <taxon>Tracheophyta</taxon>
        <taxon>Spermatophyta</taxon>
        <taxon>Magnoliopsida</taxon>
        <taxon>eudicotyledons</taxon>
        <taxon>Gunneridae</taxon>
        <taxon>Pentapetalae</taxon>
        <taxon>Caryophyllales</taxon>
        <taxon>Caryophyllaceae</taxon>
        <taxon>Caryophylleae</taxon>
        <taxon>Saponaria</taxon>
    </lineage>
</organism>
<reference evidence="16 17" key="1">
    <citation type="submission" date="2024-03" db="EMBL/GenBank/DDBJ databases">
        <title>WGS assembly of Saponaria officinalis var. Norfolk2.</title>
        <authorList>
            <person name="Jenkins J."/>
            <person name="Shu S."/>
            <person name="Grimwood J."/>
            <person name="Barry K."/>
            <person name="Goodstein D."/>
            <person name="Schmutz J."/>
            <person name="Leebens-Mack J."/>
            <person name="Osbourn A."/>
        </authorList>
    </citation>
    <scope>NUCLEOTIDE SEQUENCE [LARGE SCALE GENOMIC DNA]</scope>
    <source>
        <strain evidence="17">cv. Norfolk2</strain>
        <strain evidence="16">JIC</strain>
        <tissue evidence="16">Leaf</tissue>
    </source>
</reference>
<name>A0AAW1I301_SAPOF</name>
<evidence type="ECO:0000256" key="6">
    <source>
        <dbReference type="ARBA" id="ARBA00022968"/>
    </source>
</evidence>
<accession>A0AAW1I301</accession>
<dbReference type="GO" id="GO:0000139">
    <property type="term" value="C:Golgi membrane"/>
    <property type="evidence" value="ECO:0007669"/>
    <property type="project" value="UniProtKB-SubCell"/>
</dbReference>
<evidence type="ECO:0000313" key="17">
    <source>
        <dbReference type="Proteomes" id="UP001443914"/>
    </source>
</evidence>
<dbReference type="PANTHER" id="PTHR10896">
    <property type="entry name" value="GALACTOSYLGALACTOSYLXYLOSYLPROTEIN 3-BETA-GLUCURONOSYLTRANSFERASE BETA-1,3-GLUCURONYLTRANSFERASE"/>
    <property type="match status" value="1"/>
</dbReference>
<keyword evidence="7 14" id="KW-1133">Transmembrane helix</keyword>
<dbReference type="PANTHER" id="PTHR10896:SF20">
    <property type="entry name" value="BETA-1,4-XYLOSYLTRANSFERASE IRX9L-RELATED"/>
    <property type="match status" value="1"/>
</dbReference>
<comment type="subcellular location">
    <subcellularLocation>
        <location evidence="1 14">Golgi apparatus membrane</location>
        <topology evidence="1 14">Single-pass type II membrane protein</topology>
    </subcellularLocation>
</comment>
<dbReference type="Pfam" id="PF03360">
    <property type="entry name" value="Glyco_transf_43"/>
    <property type="match status" value="1"/>
</dbReference>
<evidence type="ECO:0000256" key="1">
    <source>
        <dbReference type="ARBA" id="ARBA00004323"/>
    </source>
</evidence>
<dbReference type="InterPro" id="IPR005027">
    <property type="entry name" value="Glyco_trans_43"/>
</dbReference>
<keyword evidence="3" id="KW-0328">Glycosyltransferase</keyword>
<gene>
    <name evidence="16" type="ORF">RND81_10G161800</name>
</gene>
<comment type="function">
    <text evidence="14">Involved in the synthesis of glucuronoxylan hemicellulose in secondary cell walls.</text>
</comment>
<keyword evidence="5 14" id="KW-0812">Transmembrane</keyword>
<keyword evidence="9 14" id="KW-0472">Membrane</keyword>
<evidence type="ECO:0000256" key="15">
    <source>
        <dbReference type="SAM" id="MobiDB-lite"/>
    </source>
</evidence>
<comment type="caution">
    <text evidence="16">The sequence shown here is derived from an EMBL/GenBank/DDBJ whole genome shotgun (WGS) entry which is preliminary data.</text>
</comment>
<dbReference type="EC" id="2.4.-.-" evidence="14"/>
<feature type="region of interest" description="Disordered" evidence="15">
    <location>
        <begin position="1"/>
        <end position="40"/>
    </location>
</feature>
<dbReference type="GO" id="GO:0010417">
    <property type="term" value="P:glucuronoxylan biosynthetic process"/>
    <property type="evidence" value="ECO:0007669"/>
    <property type="project" value="TreeGrafter"/>
</dbReference>
<evidence type="ECO:0000256" key="2">
    <source>
        <dbReference type="ARBA" id="ARBA00007706"/>
    </source>
</evidence>
<proteinExistence type="inferred from homology"/>
<dbReference type="AlphaFoldDB" id="A0AAW1I301"/>
<evidence type="ECO:0000313" key="16">
    <source>
        <dbReference type="EMBL" id="KAK9683747.1"/>
    </source>
</evidence>
<feature type="transmembrane region" description="Helical" evidence="14">
    <location>
        <begin position="89"/>
        <end position="109"/>
    </location>
</feature>
<dbReference type="GO" id="GO:0042285">
    <property type="term" value="F:xylosyltransferase activity"/>
    <property type="evidence" value="ECO:0007669"/>
    <property type="project" value="TreeGrafter"/>
</dbReference>
<evidence type="ECO:0000256" key="10">
    <source>
        <dbReference type="ARBA" id="ARBA00023180"/>
    </source>
</evidence>
<evidence type="ECO:0000256" key="11">
    <source>
        <dbReference type="ARBA" id="ARBA00023316"/>
    </source>
</evidence>
<dbReference type="GO" id="GO:0015018">
    <property type="term" value="F:galactosylgalactosylxylosylprotein 3-beta-glucuronosyltransferase activity"/>
    <property type="evidence" value="ECO:0007669"/>
    <property type="project" value="InterPro"/>
</dbReference>
<keyword evidence="17" id="KW-1185">Reference proteome</keyword>
<dbReference type="FunFam" id="3.90.550.10:FF:000064">
    <property type="entry name" value="Glycosyltransferases"/>
    <property type="match status" value="1"/>
</dbReference>
<evidence type="ECO:0000256" key="13">
    <source>
        <dbReference type="PIRSR" id="PIRSR605027-4"/>
    </source>
</evidence>
<comment type="similarity">
    <text evidence="2 14">Belongs to the glycosyltransferase 43 family.</text>
</comment>
<evidence type="ECO:0000256" key="4">
    <source>
        <dbReference type="ARBA" id="ARBA00022679"/>
    </source>
</evidence>
<dbReference type="GO" id="GO:0046872">
    <property type="term" value="F:metal ion binding"/>
    <property type="evidence" value="ECO:0007669"/>
    <property type="project" value="UniProtKB-KW"/>
</dbReference>
<evidence type="ECO:0000256" key="8">
    <source>
        <dbReference type="ARBA" id="ARBA00023034"/>
    </source>
</evidence>
<dbReference type="SUPFAM" id="SSF53448">
    <property type="entry name" value="Nucleotide-diphospho-sugar transferases"/>
    <property type="match status" value="1"/>
</dbReference>
<keyword evidence="12" id="KW-0479">Metal-binding</keyword>
<evidence type="ECO:0000256" key="12">
    <source>
        <dbReference type="PIRSR" id="PIRSR605027-3"/>
    </source>
</evidence>
<dbReference type="GO" id="GO:0071555">
    <property type="term" value="P:cell wall organization"/>
    <property type="evidence" value="ECO:0007669"/>
    <property type="project" value="UniProtKB-KW"/>
</dbReference>
<feature type="compositionally biased region" description="Low complexity" evidence="15">
    <location>
        <begin position="22"/>
        <end position="36"/>
    </location>
</feature>
<dbReference type="EMBL" id="JBDFQZ010000010">
    <property type="protein sequence ID" value="KAK9683746.1"/>
    <property type="molecule type" value="Genomic_DNA"/>
</dbReference>
<dbReference type="GO" id="GO:0009834">
    <property type="term" value="P:plant-type secondary cell wall biogenesis"/>
    <property type="evidence" value="ECO:0007669"/>
    <property type="project" value="TreeGrafter"/>
</dbReference>
<dbReference type="EMBL" id="JBDFQZ010000010">
    <property type="protein sequence ID" value="KAK9683747.1"/>
    <property type="molecule type" value="Genomic_DNA"/>
</dbReference>
<evidence type="ECO:0000256" key="14">
    <source>
        <dbReference type="RuleBase" id="RU363127"/>
    </source>
</evidence>
<dbReference type="Gene3D" id="3.90.550.10">
    <property type="entry name" value="Spore Coat Polysaccharide Biosynthesis Protein SpsA, Chain A"/>
    <property type="match status" value="1"/>
</dbReference>
<protein>
    <recommendedName>
        <fullName evidence="14">Glycosyltransferases</fullName>
        <ecNumber evidence="14">2.4.-.-</ecNumber>
    </recommendedName>
</protein>
<feature type="site" description="Interaction with galactose moiety of substrate glycoprotein" evidence="13">
    <location>
        <position position="341"/>
    </location>
</feature>